<reference evidence="3" key="1">
    <citation type="submission" date="2023-01" db="EMBL/GenBank/DDBJ databases">
        <title>Draft genome sequence of Nocardiopsis sp. LSu2-4 isolated from halophytes.</title>
        <authorList>
            <person name="Duangmal K."/>
            <person name="Chantavorakit T."/>
        </authorList>
    </citation>
    <scope>NUCLEOTIDE SEQUENCE</scope>
    <source>
        <strain evidence="3">LSu2-4</strain>
    </source>
</reference>
<name>A0ABT4TUP4_9ACTN</name>
<organism evidence="3 4">
    <name type="scientific">Nocardiopsis suaedae</name>
    <dbReference type="NCBI Taxonomy" id="3018444"/>
    <lineage>
        <taxon>Bacteria</taxon>
        <taxon>Bacillati</taxon>
        <taxon>Actinomycetota</taxon>
        <taxon>Actinomycetes</taxon>
        <taxon>Streptosporangiales</taxon>
        <taxon>Nocardiopsidaceae</taxon>
        <taxon>Nocardiopsis</taxon>
    </lineage>
</organism>
<accession>A0ABT4TUP4</accession>
<keyword evidence="1" id="KW-0812">Transmembrane</keyword>
<feature type="domain" description="DUF1468" evidence="2">
    <location>
        <begin position="5"/>
        <end position="138"/>
    </location>
</feature>
<feature type="transmembrane region" description="Helical" evidence="1">
    <location>
        <begin position="115"/>
        <end position="137"/>
    </location>
</feature>
<evidence type="ECO:0000313" key="3">
    <source>
        <dbReference type="EMBL" id="MDA2808393.1"/>
    </source>
</evidence>
<feature type="transmembrane region" description="Helical" evidence="1">
    <location>
        <begin position="75"/>
        <end position="103"/>
    </location>
</feature>
<keyword evidence="1" id="KW-1133">Transmembrane helix</keyword>
<dbReference type="InterPro" id="IPR009936">
    <property type="entry name" value="DUF1468"/>
</dbReference>
<dbReference type="Pfam" id="PF07331">
    <property type="entry name" value="TctB"/>
    <property type="match status" value="1"/>
</dbReference>
<keyword evidence="1" id="KW-0472">Membrane</keyword>
<evidence type="ECO:0000313" key="4">
    <source>
        <dbReference type="Proteomes" id="UP001165685"/>
    </source>
</evidence>
<keyword evidence="4" id="KW-1185">Reference proteome</keyword>
<evidence type="ECO:0000259" key="2">
    <source>
        <dbReference type="Pfam" id="PF07331"/>
    </source>
</evidence>
<protein>
    <submittedName>
        <fullName evidence="3">Tripartite tricarboxylate transporter TctB family protein</fullName>
    </submittedName>
</protein>
<sequence length="141" mass="14281">MRHLVCGAAVAALGAGALVVALDLGFGSLSQPGSGTWPSIVSTVLVVLGLFIMVRSGHYADAERLTKDGLRVAAAVAGIAGAAALIPLIGFEIPSFVLLVAWMSALGGERLRLSVPLAAAAVAVFYAVFVSALAVPLPRLF</sequence>
<dbReference type="Proteomes" id="UP001165685">
    <property type="component" value="Unassembled WGS sequence"/>
</dbReference>
<comment type="caution">
    <text evidence="3">The sequence shown here is derived from an EMBL/GenBank/DDBJ whole genome shotgun (WGS) entry which is preliminary data.</text>
</comment>
<dbReference type="RefSeq" id="WP_270680988.1">
    <property type="nucleotide sequence ID" value="NZ_JAQFWP010000082.1"/>
</dbReference>
<evidence type="ECO:0000256" key="1">
    <source>
        <dbReference type="SAM" id="Phobius"/>
    </source>
</evidence>
<feature type="transmembrane region" description="Helical" evidence="1">
    <location>
        <begin position="37"/>
        <end position="54"/>
    </location>
</feature>
<proteinExistence type="predicted"/>
<gene>
    <name evidence="3" type="ORF">O4U47_28050</name>
</gene>
<dbReference type="EMBL" id="JAQFWP010000082">
    <property type="protein sequence ID" value="MDA2808393.1"/>
    <property type="molecule type" value="Genomic_DNA"/>
</dbReference>